<evidence type="ECO:0000256" key="7">
    <source>
        <dbReference type="ARBA" id="ARBA00023137"/>
    </source>
</evidence>
<dbReference type="AlphaFoldDB" id="A0A6M0SNC0"/>
<reference evidence="10 11" key="1">
    <citation type="submission" date="2019-02" db="EMBL/GenBank/DDBJ databases">
        <title>Genome sequencing of Clostridium botulinum clinical isolates.</title>
        <authorList>
            <person name="Brunt J."/>
            <person name="Van Vliet A.H.M."/>
            <person name="Stringer S.C."/>
            <person name="Grant K.A."/>
            <person name="Carter A.C."/>
            <person name="Peck M.W."/>
        </authorList>
    </citation>
    <scope>NUCLEOTIDE SEQUENCE [LARGE SCALE GENOMIC DNA]</scope>
    <source>
        <strain evidence="10 11">H113700579</strain>
    </source>
</reference>
<organism evidence="10 11">
    <name type="scientific">Clostridium botulinum</name>
    <dbReference type="NCBI Taxonomy" id="1491"/>
    <lineage>
        <taxon>Bacteria</taxon>
        <taxon>Bacillati</taxon>
        <taxon>Bacillota</taxon>
        <taxon>Clostridia</taxon>
        <taxon>Eubacteriales</taxon>
        <taxon>Clostridiaceae</taxon>
        <taxon>Clostridium</taxon>
    </lineage>
</organism>
<accession>A0A6M0SNC0</accession>
<keyword evidence="5 10" id="KW-0418">Kinase</keyword>
<evidence type="ECO:0000256" key="4">
    <source>
        <dbReference type="ARBA" id="ARBA00022741"/>
    </source>
</evidence>
<evidence type="ECO:0000256" key="5">
    <source>
        <dbReference type="ARBA" id="ARBA00022777"/>
    </source>
</evidence>
<keyword evidence="3 10" id="KW-0808">Transferase</keyword>
<evidence type="ECO:0000256" key="1">
    <source>
        <dbReference type="ARBA" id="ARBA00007316"/>
    </source>
</evidence>
<dbReference type="Pfam" id="PF13614">
    <property type="entry name" value="AAA_31"/>
    <property type="match status" value="1"/>
</dbReference>
<dbReference type="GO" id="GO:0005886">
    <property type="term" value="C:plasma membrane"/>
    <property type="evidence" value="ECO:0007669"/>
    <property type="project" value="TreeGrafter"/>
</dbReference>
<dbReference type="EC" id="2.7.10.2" evidence="2"/>
<dbReference type="InterPro" id="IPR025669">
    <property type="entry name" value="AAA_dom"/>
</dbReference>
<dbReference type="Gene3D" id="3.40.50.300">
    <property type="entry name" value="P-loop containing nucleotide triphosphate hydrolases"/>
    <property type="match status" value="1"/>
</dbReference>
<evidence type="ECO:0000256" key="8">
    <source>
        <dbReference type="ARBA" id="ARBA00051245"/>
    </source>
</evidence>
<protein>
    <recommendedName>
        <fullName evidence="2">non-specific protein-tyrosine kinase</fullName>
        <ecNumber evidence="2">2.7.10.2</ecNumber>
    </recommendedName>
</protein>
<dbReference type="Proteomes" id="UP000472355">
    <property type="component" value="Unassembled WGS sequence"/>
</dbReference>
<dbReference type="NCBIfam" id="TIGR01007">
    <property type="entry name" value="eps_fam"/>
    <property type="match status" value="1"/>
</dbReference>
<dbReference type="EMBL" id="SGKU01000022">
    <property type="protein sequence ID" value="NFA42782.1"/>
    <property type="molecule type" value="Genomic_DNA"/>
</dbReference>
<proteinExistence type="inferred from homology"/>
<comment type="catalytic activity">
    <reaction evidence="8">
        <text>L-tyrosyl-[protein] + ATP = O-phospho-L-tyrosyl-[protein] + ADP + H(+)</text>
        <dbReference type="Rhea" id="RHEA:10596"/>
        <dbReference type="Rhea" id="RHEA-COMP:10136"/>
        <dbReference type="Rhea" id="RHEA-COMP:20101"/>
        <dbReference type="ChEBI" id="CHEBI:15378"/>
        <dbReference type="ChEBI" id="CHEBI:30616"/>
        <dbReference type="ChEBI" id="CHEBI:46858"/>
        <dbReference type="ChEBI" id="CHEBI:61978"/>
        <dbReference type="ChEBI" id="CHEBI:456216"/>
        <dbReference type="EC" id="2.7.10.2"/>
    </reaction>
</comment>
<gene>
    <name evidence="10" type="ORF">EXM65_09405</name>
</gene>
<dbReference type="FunFam" id="3.40.50.300:FF:000527">
    <property type="entry name" value="Tyrosine-protein kinase etk"/>
    <property type="match status" value="1"/>
</dbReference>
<dbReference type="CDD" id="cd05387">
    <property type="entry name" value="BY-kinase"/>
    <property type="match status" value="1"/>
</dbReference>
<dbReference type="InterPro" id="IPR027417">
    <property type="entry name" value="P-loop_NTPase"/>
</dbReference>
<keyword evidence="7" id="KW-0829">Tyrosine-protein kinase</keyword>
<name>A0A6M0SNC0_CLOBO</name>
<evidence type="ECO:0000256" key="6">
    <source>
        <dbReference type="ARBA" id="ARBA00022840"/>
    </source>
</evidence>
<dbReference type="SUPFAM" id="SSF52540">
    <property type="entry name" value="P-loop containing nucleoside triphosphate hydrolases"/>
    <property type="match status" value="1"/>
</dbReference>
<feature type="domain" description="AAA" evidence="9">
    <location>
        <begin position="51"/>
        <end position="178"/>
    </location>
</feature>
<evidence type="ECO:0000313" key="10">
    <source>
        <dbReference type="EMBL" id="NFA42782.1"/>
    </source>
</evidence>
<comment type="similarity">
    <text evidence="1">Belongs to the CpsD/CapB family.</text>
</comment>
<dbReference type="PANTHER" id="PTHR32309">
    <property type="entry name" value="TYROSINE-PROTEIN KINASE"/>
    <property type="match status" value="1"/>
</dbReference>
<dbReference type="GO" id="GO:0042802">
    <property type="term" value="F:identical protein binding"/>
    <property type="evidence" value="ECO:0007669"/>
    <property type="project" value="UniProtKB-ARBA"/>
</dbReference>
<dbReference type="PANTHER" id="PTHR32309:SF13">
    <property type="entry name" value="FERRIC ENTEROBACTIN TRANSPORT PROTEIN FEPE"/>
    <property type="match status" value="1"/>
</dbReference>
<dbReference type="GO" id="GO:0005524">
    <property type="term" value="F:ATP binding"/>
    <property type="evidence" value="ECO:0007669"/>
    <property type="project" value="UniProtKB-KW"/>
</dbReference>
<evidence type="ECO:0000313" key="11">
    <source>
        <dbReference type="Proteomes" id="UP000472355"/>
    </source>
</evidence>
<dbReference type="InterPro" id="IPR050445">
    <property type="entry name" value="Bact_polysacc_biosynth/exp"/>
</dbReference>
<evidence type="ECO:0000256" key="3">
    <source>
        <dbReference type="ARBA" id="ARBA00022679"/>
    </source>
</evidence>
<evidence type="ECO:0000256" key="2">
    <source>
        <dbReference type="ARBA" id="ARBA00011903"/>
    </source>
</evidence>
<dbReference type="GO" id="GO:0004715">
    <property type="term" value="F:non-membrane spanning protein tyrosine kinase activity"/>
    <property type="evidence" value="ECO:0007669"/>
    <property type="project" value="UniProtKB-EC"/>
</dbReference>
<dbReference type="InterPro" id="IPR005702">
    <property type="entry name" value="Wzc-like_C"/>
</dbReference>
<keyword evidence="6" id="KW-0067">ATP-binding</keyword>
<sequence length="247" mass="27572">MFFKSKLDKAVENQKHMGFVVEKKPKSIVSEAYRTLRTNIQYSSFDKEIRTILVTSAEAAEGKSTVTGNLALSFAQNEKKVILIDCDLRKPSVHKNFKISNLLGLSEVLLGKAKIHDAIQKRNENLHVLTSGKIPPNPAEMLSSTAMSKLLEELKKEYDIIMLDSAPLGAVTDAQILSTKVDGTVLVTRAERTKRESVIEAKNLLTKVGANIIGSILHAVENTKGKYYYYYGTDGEMKKKKHEEDEK</sequence>
<keyword evidence="4" id="KW-0547">Nucleotide-binding</keyword>
<comment type="caution">
    <text evidence="10">The sequence shown here is derived from an EMBL/GenBank/DDBJ whole genome shotgun (WGS) entry which is preliminary data.</text>
</comment>
<evidence type="ECO:0000259" key="9">
    <source>
        <dbReference type="Pfam" id="PF13614"/>
    </source>
</evidence>